<keyword evidence="1" id="KW-1133">Transmembrane helix</keyword>
<dbReference type="EMBL" id="VJMJ01000331">
    <property type="protein sequence ID" value="KAF0722533.1"/>
    <property type="molecule type" value="Genomic_DNA"/>
</dbReference>
<keyword evidence="1" id="KW-0812">Transmembrane</keyword>
<name>A0A6G0W5Y3_9STRA</name>
<feature type="transmembrane region" description="Helical" evidence="1">
    <location>
        <begin position="187"/>
        <end position="212"/>
    </location>
</feature>
<dbReference type="VEuPathDB" id="FungiDB:AeMF1_013423"/>
<organism evidence="2 3">
    <name type="scientific">Aphanomyces euteiches</name>
    <dbReference type="NCBI Taxonomy" id="100861"/>
    <lineage>
        <taxon>Eukaryota</taxon>
        <taxon>Sar</taxon>
        <taxon>Stramenopiles</taxon>
        <taxon>Oomycota</taxon>
        <taxon>Saprolegniomycetes</taxon>
        <taxon>Saprolegniales</taxon>
        <taxon>Verrucalvaceae</taxon>
        <taxon>Aphanomyces</taxon>
    </lineage>
</organism>
<gene>
    <name evidence="2" type="ORF">Ae201684_018371</name>
</gene>
<evidence type="ECO:0008006" key="4">
    <source>
        <dbReference type="Google" id="ProtNLM"/>
    </source>
</evidence>
<sequence>MRHTFNYHLNLALMWRRVVRNSGRAVGRVQDAQRVYTRIFCSATRPALSSFQPPPSSFSPEDPNPTMLKDAVNHFNAALKDHTAITFGVMITSDMTAVFGTYALLQAAGVTISPEFALAFAASRPLRRLRMPLDIAAAAFLSKYFPELTQVKVSSLMPALPPTDNANPSLIQRGLSGMSSIMDKYGACYMIGSRLMGLTVVSSIYVALLQGVDILPLLNQYGLGDVGSAMGTWAAAVTLSSVFYPVTLGLTGYIVPRVARIAGKAK</sequence>
<reference evidence="2 3" key="1">
    <citation type="submission" date="2019-07" db="EMBL/GenBank/DDBJ databases">
        <title>Genomics analysis of Aphanomyces spp. identifies a new class of oomycete effector associated with host adaptation.</title>
        <authorList>
            <person name="Gaulin E."/>
        </authorList>
    </citation>
    <scope>NUCLEOTIDE SEQUENCE [LARGE SCALE GENOMIC DNA]</scope>
    <source>
        <strain evidence="2 3">ATCC 201684</strain>
    </source>
</reference>
<evidence type="ECO:0000256" key="1">
    <source>
        <dbReference type="SAM" id="Phobius"/>
    </source>
</evidence>
<comment type="caution">
    <text evidence="2">The sequence shown here is derived from an EMBL/GenBank/DDBJ whole genome shotgun (WGS) entry which is preliminary data.</text>
</comment>
<proteinExistence type="predicted"/>
<dbReference type="AlphaFoldDB" id="A0A6G0W5Y3"/>
<feature type="transmembrane region" description="Helical" evidence="1">
    <location>
        <begin position="232"/>
        <end position="256"/>
    </location>
</feature>
<keyword evidence="1" id="KW-0472">Membrane</keyword>
<evidence type="ECO:0000313" key="3">
    <source>
        <dbReference type="Proteomes" id="UP000481153"/>
    </source>
</evidence>
<protein>
    <recommendedName>
        <fullName evidence="4">DUF1279 domain-containing protein</fullName>
    </recommendedName>
</protein>
<accession>A0A6G0W5Y3</accession>
<dbReference type="Proteomes" id="UP000481153">
    <property type="component" value="Unassembled WGS sequence"/>
</dbReference>
<evidence type="ECO:0000313" key="2">
    <source>
        <dbReference type="EMBL" id="KAF0722533.1"/>
    </source>
</evidence>
<keyword evidence="3" id="KW-1185">Reference proteome</keyword>